<keyword evidence="3" id="KW-0813">Transport</keyword>
<organism evidence="9 10">
    <name type="scientific">Moellerella wisconsensis ATCC 35017</name>
    <dbReference type="NCBI Taxonomy" id="1354267"/>
    <lineage>
        <taxon>Bacteria</taxon>
        <taxon>Pseudomonadati</taxon>
        <taxon>Pseudomonadota</taxon>
        <taxon>Gammaproteobacteria</taxon>
        <taxon>Enterobacterales</taxon>
        <taxon>Morganellaceae</taxon>
        <taxon>Moellerella</taxon>
    </lineage>
</organism>
<reference evidence="9 10" key="1">
    <citation type="submission" date="2015-07" db="EMBL/GenBank/DDBJ databases">
        <title>ATOL: Assembling a taxonomically balanced genome-scale reconstruction of the evolutionary history of the Enterobacteriaceae.</title>
        <authorList>
            <person name="Plunkett G.III."/>
            <person name="Neeno-Eckwall E.C."/>
            <person name="Glasner J.D."/>
            <person name="Perna N.T."/>
        </authorList>
    </citation>
    <scope>NUCLEOTIDE SEQUENCE [LARGE SCALE GENOMIC DNA]</scope>
    <source>
        <strain evidence="9 10">ATCC 35017</strain>
    </source>
</reference>
<evidence type="ECO:0000256" key="1">
    <source>
        <dbReference type="ARBA" id="ARBA00004651"/>
    </source>
</evidence>
<dbReference type="OrthoDB" id="5195391at2"/>
<dbReference type="PANTHER" id="PTHR34979">
    <property type="entry name" value="INNER MEMBRANE PROTEIN YGAZ"/>
    <property type="match status" value="1"/>
</dbReference>
<keyword evidence="7 8" id="KW-0472">Membrane</keyword>
<comment type="similarity">
    <text evidence="2">Belongs to the AzlC family.</text>
</comment>
<evidence type="ECO:0000256" key="6">
    <source>
        <dbReference type="ARBA" id="ARBA00022989"/>
    </source>
</evidence>
<dbReference type="InterPro" id="IPR011606">
    <property type="entry name" value="Brnchd-chn_aa_trnsp_permease"/>
</dbReference>
<comment type="subcellular location">
    <subcellularLocation>
        <location evidence="1">Cell membrane</location>
        <topology evidence="1">Multi-pass membrane protein</topology>
    </subcellularLocation>
</comment>
<evidence type="ECO:0000256" key="5">
    <source>
        <dbReference type="ARBA" id="ARBA00022692"/>
    </source>
</evidence>
<evidence type="ECO:0000256" key="7">
    <source>
        <dbReference type="ARBA" id="ARBA00023136"/>
    </source>
</evidence>
<dbReference type="PANTHER" id="PTHR34979:SF1">
    <property type="entry name" value="INNER MEMBRANE PROTEIN YGAZ"/>
    <property type="match status" value="1"/>
</dbReference>
<accession>A0A0N0I9J3</accession>
<keyword evidence="10" id="KW-1185">Reference proteome</keyword>
<protein>
    <submittedName>
        <fullName evidence="9">Putative exported protein</fullName>
    </submittedName>
</protein>
<evidence type="ECO:0000256" key="3">
    <source>
        <dbReference type="ARBA" id="ARBA00022448"/>
    </source>
</evidence>
<dbReference type="Pfam" id="PF03591">
    <property type="entry name" value="AzlC"/>
    <property type="match status" value="1"/>
</dbReference>
<dbReference type="RefSeq" id="WP_053908662.1">
    <property type="nucleotide sequence ID" value="NZ_CAWMUS010000022.1"/>
</dbReference>
<keyword evidence="6 8" id="KW-1133">Transmembrane helix</keyword>
<evidence type="ECO:0000256" key="2">
    <source>
        <dbReference type="ARBA" id="ARBA00010735"/>
    </source>
</evidence>
<feature type="transmembrane region" description="Helical" evidence="8">
    <location>
        <begin position="183"/>
        <end position="216"/>
    </location>
</feature>
<feature type="transmembrane region" description="Helical" evidence="8">
    <location>
        <begin position="125"/>
        <end position="145"/>
    </location>
</feature>
<evidence type="ECO:0000313" key="10">
    <source>
        <dbReference type="Proteomes" id="UP000053226"/>
    </source>
</evidence>
<keyword evidence="4" id="KW-1003">Cell membrane</keyword>
<gene>
    <name evidence="9" type="ORF">M992_2226</name>
</gene>
<dbReference type="EMBL" id="LGAA01000022">
    <property type="protein sequence ID" value="KPD02232.1"/>
    <property type="molecule type" value="Genomic_DNA"/>
</dbReference>
<keyword evidence="5 8" id="KW-0812">Transmembrane</keyword>
<feature type="transmembrane region" description="Helical" evidence="8">
    <location>
        <begin position="56"/>
        <end position="78"/>
    </location>
</feature>
<dbReference type="Proteomes" id="UP000053226">
    <property type="component" value="Unassembled WGS sequence"/>
</dbReference>
<dbReference type="GO" id="GO:0005886">
    <property type="term" value="C:plasma membrane"/>
    <property type="evidence" value="ECO:0007669"/>
    <property type="project" value="UniProtKB-SubCell"/>
</dbReference>
<evidence type="ECO:0000256" key="8">
    <source>
        <dbReference type="SAM" id="Phobius"/>
    </source>
</evidence>
<feature type="transmembrane region" description="Helical" evidence="8">
    <location>
        <begin position="157"/>
        <end position="176"/>
    </location>
</feature>
<evidence type="ECO:0000256" key="4">
    <source>
        <dbReference type="ARBA" id="ARBA00022475"/>
    </source>
</evidence>
<name>A0A0N0I9J3_9GAMM</name>
<proteinExistence type="inferred from homology"/>
<dbReference type="GO" id="GO:1903785">
    <property type="term" value="P:L-valine transmembrane transport"/>
    <property type="evidence" value="ECO:0007669"/>
    <property type="project" value="TreeGrafter"/>
</dbReference>
<comment type="caution">
    <text evidence="9">The sequence shown here is derived from an EMBL/GenBank/DDBJ whole genome shotgun (WGS) entry which is preliminary data.</text>
</comment>
<sequence length="218" mass="23067">MFTIALNHNTVKNIALVCLADLIVGVSYGALAHSQGFDGWVPLTLSILVLAGASEFLFIGIVFTGGSPISAALAGILVNSRHIPFSFAVGNLTGKGAKAYLGYHIMNDESVIFGLAQQTEADKKAAFWLCGLGIMLCWPAGVIIGEVLGTFIHDTRMFGMDAMFPAIILALCLPALKDKRLRAAAIIGAILAVILTPYLPAGIPVLVSLLSLLLYVRR</sequence>
<dbReference type="AlphaFoldDB" id="A0A0N0I9J3"/>
<evidence type="ECO:0000313" key="9">
    <source>
        <dbReference type="EMBL" id="KPD02232.1"/>
    </source>
</evidence>